<dbReference type="OrthoDB" id="9809509at2"/>
<evidence type="ECO:0000256" key="1">
    <source>
        <dbReference type="ARBA" id="ARBA00004141"/>
    </source>
</evidence>
<organism evidence="8 9">
    <name type="scientific">Inmirania thermothiophila</name>
    <dbReference type="NCBI Taxonomy" id="1750597"/>
    <lineage>
        <taxon>Bacteria</taxon>
        <taxon>Pseudomonadati</taxon>
        <taxon>Pseudomonadota</taxon>
        <taxon>Gammaproteobacteria</taxon>
        <taxon>Chromatiales</taxon>
        <taxon>Ectothiorhodospiraceae</taxon>
        <taxon>Inmirania</taxon>
    </lineage>
</organism>
<dbReference type="EMBL" id="RJVI01000001">
    <property type="protein sequence ID" value="ROR34571.1"/>
    <property type="molecule type" value="Genomic_DNA"/>
</dbReference>
<feature type="transmembrane region" description="Helical" evidence="6">
    <location>
        <begin position="217"/>
        <end position="239"/>
    </location>
</feature>
<feature type="transmembrane region" description="Helical" evidence="6">
    <location>
        <begin position="155"/>
        <end position="174"/>
    </location>
</feature>
<proteinExistence type="inferred from homology"/>
<feature type="transmembrane region" description="Helical" evidence="6">
    <location>
        <begin position="12"/>
        <end position="33"/>
    </location>
</feature>
<feature type="domain" description="EamA" evidence="7">
    <location>
        <begin position="16"/>
        <end position="144"/>
    </location>
</feature>
<keyword evidence="9" id="KW-1185">Reference proteome</keyword>
<feature type="transmembrane region" description="Helical" evidence="6">
    <location>
        <begin position="71"/>
        <end position="93"/>
    </location>
</feature>
<dbReference type="InterPro" id="IPR050638">
    <property type="entry name" value="AA-Vitamin_Transporters"/>
</dbReference>
<feature type="transmembrane region" description="Helical" evidence="6">
    <location>
        <begin position="186"/>
        <end position="205"/>
    </location>
</feature>
<dbReference type="GO" id="GO:0016020">
    <property type="term" value="C:membrane"/>
    <property type="evidence" value="ECO:0007669"/>
    <property type="project" value="UniProtKB-SubCell"/>
</dbReference>
<keyword evidence="5 6" id="KW-0472">Membrane</keyword>
<dbReference type="InterPro" id="IPR037185">
    <property type="entry name" value="EmrE-like"/>
</dbReference>
<evidence type="ECO:0000259" key="7">
    <source>
        <dbReference type="Pfam" id="PF00892"/>
    </source>
</evidence>
<feature type="transmembrane region" description="Helical" evidence="6">
    <location>
        <begin position="99"/>
        <end position="118"/>
    </location>
</feature>
<evidence type="ECO:0000256" key="2">
    <source>
        <dbReference type="ARBA" id="ARBA00007362"/>
    </source>
</evidence>
<protein>
    <submittedName>
        <fullName evidence="8">Drug/metabolite transporter (DMT)-like permease</fullName>
    </submittedName>
</protein>
<evidence type="ECO:0000256" key="3">
    <source>
        <dbReference type="ARBA" id="ARBA00022692"/>
    </source>
</evidence>
<dbReference type="SUPFAM" id="SSF103481">
    <property type="entry name" value="Multidrug resistance efflux transporter EmrE"/>
    <property type="match status" value="2"/>
</dbReference>
<feature type="transmembrane region" description="Helical" evidence="6">
    <location>
        <begin position="273"/>
        <end position="291"/>
    </location>
</feature>
<feature type="transmembrane region" description="Helical" evidence="6">
    <location>
        <begin position="251"/>
        <end position="267"/>
    </location>
</feature>
<comment type="similarity">
    <text evidence="2">Belongs to the EamA transporter family.</text>
</comment>
<dbReference type="InterPro" id="IPR000620">
    <property type="entry name" value="EamA_dom"/>
</dbReference>
<evidence type="ECO:0000256" key="6">
    <source>
        <dbReference type="SAM" id="Phobius"/>
    </source>
</evidence>
<dbReference type="AlphaFoldDB" id="A0A3N1Y7S5"/>
<dbReference type="Gene3D" id="1.10.3730.20">
    <property type="match status" value="1"/>
</dbReference>
<feature type="transmembrane region" description="Helical" evidence="6">
    <location>
        <begin position="130"/>
        <end position="149"/>
    </location>
</feature>
<sequence>MREDPAPPSWLGLAPALFVLLWSTGFIGAKLGLPDAEPFTFLLLRFLLVTAILAAAALATRAPWPRRPGEIARLAVAGLLIHATYLGGVFAAIHRGLPAGTTALITALQPLLTAVAAGPFLGERVTARQWLGLVLGLAGVALVVGDRAGLGEGDAVAVAWAGLAVLGITAGTLYQKRHGGAMDLRTGSAVQFAASAAAMAVLAPLLETMRIQWSGRFLFALGWLTAVLSLGAISLLMLLIRHGAAARTASLFYLVPPVTALMAWALFGERLGAVALAGMTVAVLGVALVVAPVSRPRPARGAAPPS</sequence>
<gene>
    <name evidence="8" type="ORF">EDC57_0469</name>
</gene>
<evidence type="ECO:0000313" key="9">
    <source>
        <dbReference type="Proteomes" id="UP000276634"/>
    </source>
</evidence>
<comment type="caution">
    <text evidence="8">The sequence shown here is derived from an EMBL/GenBank/DDBJ whole genome shotgun (WGS) entry which is preliminary data.</text>
</comment>
<reference evidence="8 9" key="1">
    <citation type="submission" date="2018-11" db="EMBL/GenBank/DDBJ databases">
        <title>Genomic Encyclopedia of Type Strains, Phase IV (KMG-IV): sequencing the most valuable type-strain genomes for metagenomic binning, comparative biology and taxonomic classification.</title>
        <authorList>
            <person name="Goeker M."/>
        </authorList>
    </citation>
    <scope>NUCLEOTIDE SEQUENCE [LARGE SCALE GENOMIC DNA]</scope>
    <source>
        <strain evidence="8 9">DSM 100275</strain>
    </source>
</reference>
<keyword evidence="3 6" id="KW-0812">Transmembrane</keyword>
<dbReference type="Proteomes" id="UP000276634">
    <property type="component" value="Unassembled WGS sequence"/>
</dbReference>
<evidence type="ECO:0000313" key="8">
    <source>
        <dbReference type="EMBL" id="ROR34571.1"/>
    </source>
</evidence>
<dbReference type="PANTHER" id="PTHR32322">
    <property type="entry name" value="INNER MEMBRANE TRANSPORTER"/>
    <property type="match status" value="1"/>
</dbReference>
<dbReference type="Pfam" id="PF00892">
    <property type="entry name" value="EamA"/>
    <property type="match status" value="2"/>
</dbReference>
<dbReference type="PANTHER" id="PTHR32322:SF2">
    <property type="entry name" value="EAMA DOMAIN-CONTAINING PROTEIN"/>
    <property type="match status" value="1"/>
</dbReference>
<keyword evidence="4 6" id="KW-1133">Transmembrane helix</keyword>
<name>A0A3N1Y7S5_9GAMM</name>
<feature type="domain" description="EamA" evidence="7">
    <location>
        <begin position="157"/>
        <end position="290"/>
    </location>
</feature>
<feature type="transmembrane region" description="Helical" evidence="6">
    <location>
        <begin position="39"/>
        <end position="59"/>
    </location>
</feature>
<evidence type="ECO:0000256" key="5">
    <source>
        <dbReference type="ARBA" id="ARBA00023136"/>
    </source>
</evidence>
<comment type="subcellular location">
    <subcellularLocation>
        <location evidence="1">Membrane</location>
        <topology evidence="1">Multi-pass membrane protein</topology>
    </subcellularLocation>
</comment>
<accession>A0A3N1Y7S5</accession>
<dbReference type="RefSeq" id="WP_123399867.1">
    <property type="nucleotide sequence ID" value="NZ_RJVI01000001.1"/>
</dbReference>
<evidence type="ECO:0000256" key="4">
    <source>
        <dbReference type="ARBA" id="ARBA00022989"/>
    </source>
</evidence>